<evidence type="ECO:0000313" key="14">
    <source>
        <dbReference type="Proteomes" id="UP000634011"/>
    </source>
</evidence>
<sequence>MKKYLSSSLRIAGVTLIELLVTISVIGILLTLAVPNFSTLIERQKLMTTATEFYAAVNLTRSEAIKRGSQVSVAANDGVSWKSGWTIFIDSNINGHADPGETIIFSHEALNEKFKVSHNFTDAAQPYISYAGNGRCRTNANSQQPQAGTVSFSLGDSTKRVKVNFLGRVKICNPERELGCGDTQTGN</sequence>
<evidence type="ECO:0000256" key="9">
    <source>
        <dbReference type="ARBA" id="ARBA00025772"/>
    </source>
</evidence>
<feature type="domain" description="General secretion pathway GspH" evidence="12">
    <location>
        <begin position="50"/>
        <end position="167"/>
    </location>
</feature>
<accession>A0A923HKY0</accession>
<dbReference type="PROSITE" id="PS00409">
    <property type="entry name" value="PROKAR_NTER_METHYL"/>
    <property type="match status" value="1"/>
</dbReference>
<evidence type="ECO:0000313" key="13">
    <source>
        <dbReference type="EMBL" id="MBC3864170.1"/>
    </source>
</evidence>
<dbReference type="Gene3D" id="3.55.40.10">
    <property type="entry name" value="minor pseudopilin epsh domain"/>
    <property type="match status" value="1"/>
</dbReference>
<evidence type="ECO:0000256" key="3">
    <source>
        <dbReference type="ARBA" id="ARBA00022475"/>
    </source>
</evidence>
<feature type="transmembrane region" description="Helical" evidence="11">
    <location>
        <begin position="12"/>
        <end position="34"/>
    </location>
</feature>
<dbReference type="RefSeq" id="WP_186914114.1">
    <property type="nucleotide sequence ID" value="NZ_JACOFV010000024.1"/>
</dbReference>
<dbReference type="AlphaFoldDB" id="A0A923HKY0"/>
<dbReference type="InterPro" id="IPR022346">
    <property type="entry name" value="T2SS_GspH"/>
</dbReference>
<evidence type="ECO:0000256" key="10">
    <source>
        <dbReference type="ARBA" id="ARBA00030775"/>
    </source>
</evidence>
<dbReference type="InterPro" id="IPR045584">
    <property type="entry name" value="Pilin-like"/>
</dbReference>
<comment type="subcellular location">
    <subcellularLocation>
        <location evidence="1">Cell inner membrane</location>
        <topology evidence="1">Single-pass membrane protein</topology>
    </subcellularLocation>
</comment>
<evidence type="ECO:0000256" key="6">
    <source>
        <dbReference type="ARBA" id="ARBA00022692"/>
    </source>
</evidence>
<organism evidence="13 14">
    <name type="scientific">Undibacterium jejuense</name>
    <dbReference type="NCBI Taxonomy" id="1344949"/>
    <lineage>
        <taxon>Bacteria</taxon>
        <taxon>Pseudomonadati</taxon>
        <taxon>Pseudomonadota</taxon>
        <taxon>Betaproteobacteria</taxon>
        <taxon>Burkholderiales</taxon>
        <taxon>Oxalobacteraceae</taxon>
        <taxon>Undibacterium</taxon>
    </lineage>
</organism>
<proteinExistence type="inferred from homology"/>
<dbReference type="NCBIfam" id="TIGR02532">
    <property type="entry name" value="IV_pilin_GFxxxE"/>
    <property type="match status" value="1"/>
</dbReference>
<evidence type="ECO:0000256" key="2">
    <source>
        <dbReference type="ARBA" id="ARBA00021549"/>
    </source>
</evidence>
<comment type="similarity">
    <text evidence="9">Belongs to the GSP H family.</text>
</comment>
<gene>
    <name evidence="13" type="ORF">H8K32_18870</name>
</gene>
<keyword evidence="7 11" id="KW-1133">Transmembrane helix</keyword>
<evidence type="ECO:0000259" key="12">
    <source>
        <dbReference type="Pfam" id="PF12019"/>
    </source>
</evidence>
<dbReference type="GO" id="GO:0005886">
    <property type="term" value="C:plasma membrane"/>
    <property type="evidence" value="ECO:0007669"/>
    <property type="project" value="UniProtKB-SubCell"/>
</dbReference>
<dbReference type="GO" id="GO:0015628">
    <property type="term" value="P:protein secretion by the type II secretion system"/>
    <property type="evidence" value="ECO:0007669"/>
    <property type="project" value="InterPro"/>
</dbReference>
<evidence type="ECO:0000256" key="8">
    <source>
        <dbReference type="ARBA" id="ARBA00023136"/>
    </source>
</evidence>
<dbReference type="GO" id="GO:0015627">
    <property type="term" value="C:type II protein secretion system complex"/>
    <property type="evidence" value="ECO:0007669"/>
    <property type="project" value="InterPro"/>
</dbReference>
<reference evidence="13" key="1">
    <citation type="submission" date="2020-08" db="EMBL/GenBank/DDBJ databases">
        <title>Novel species isolated from subtropical streams in China.</title>
        <authorList>
            <person name="Lu H."/>
        </authorList>
    </citation>
    <scope>NUCLEOTIDE SEQUENCE</scope>
    <source>
        <strain evidence="13">KACC 12607</strain>
    </source>
</reference>
<dbReference type="Proteomes" id="UP000634011">
    <property type="component" value="Unassembled WGS sequence"/>
</dbReference>
<dbReference type="SUPFAM" id="SSF54523">
    <property type="entry name" value="Pili subunits"/>
    <property type="match status" value="1"/>
</dbReference>
<comment type="caution">
    <text evidence="13">The sequence shown here is derived from an EMBL/GenBank/DDBJ whole genome shotgun (WGS) entry which is preliminary data.</text>
</comment>
<evidence type="ECO:0000256" key="11">
    <source>
        <dbReference type="SAM" id="Phobius"/>
    </source>
</evidence>
<evidence type="ECO:0000256" key="4">
    <source>
        <dbReference type="ARBA" id="ARBA00022481"/>
    </source>
</evidence>
<protein>
    <recommendedName>
        <fullName evidence="2">Type II secretion system protein H</fullName>
    </recommendedName>
    <alternativeName>
        <fullName evidence="10">General secretion pathway protein H</fullName>
    </alternativeName>
</protein>
<evidence type="ECO:0000256" key="7">
    <source>
        <dbReference type="ARBA" id="ARBA00022989"/>
    </source>
</evidence>
<name>A0A923HKY0_9BURK</name>
<keyword evidence="4" id="KW-0488">Methylation</keyword>
<keyword evidence="14" id="KW-1185">Reference proteome</keyword>
<keyword evidence="5" id="KW-0997">Cell inner membrane</keyword>
<dbReference type="Pfam" id="PF12019">
    <property type="entry name" value="GspH"/>
    <property type="match status" value="1"/>
</dbReference>
<evidence type="ECO:0000256" key="5">
    <source>
        <dbReference type="ARBA" id="ARBA00022519"/>
    </source>
</evidence>
<keyword evidence="3" id="KW-1003">Cell membrane</keyword>
<keyword evidence="8 11" id="KW-0472">Membrane</keyword>
<dbReference type="EMBL" id="JACOFV010000024">
    <property type="protein sequence ID" value="MBC3864170.1"/>
    <property type="molecule type" value="Genomic_DNA"/>
</dbReference>
<dbReference type="InterPro" id="IPR012902">
    <property type="entry name" value="N_methyl_site"/>
</dbReference>
<keyword evidence="6 11" id="KW-0812">Transmembrane</keyword>
<evidence type="ECO:0000256" key="1">
    <source>
        <dbReference type="ARBA" id="ARBA00004377"/>
    </source>
</evidence>